<gene>
    <name evidence="1" type="ORF">BDK92_5440</name>
</gene>
<dbReference type="GO" id="GO:0016857">
    <property type="term" value="F:racemase and epimerase activity, acting on carbohydrates and derivatives"/>
    <property type="evidence" value="ECO:0007669"/>
    <property type="project" value="InterPro"/>
</dbReference>
<dbReference type="Pfam" id="PF05336">
    <property type="entry name" value="rhaM"/>
    <property type="match status" value="1"/>
</dbReference>
<dbReference type="AlphaFoldDB" id="A0A495JQ22"/>
<dbReference type="PANTHER" id="PTHR34389">
    <property type="entry name" value="L-RHAMNOSE MUTAROTASE"/>
    <property type="match status" value="1"/>
</dbReference>
<reference evidence="1 2" key="1">
    <citation type="submission" date="2018-10" db="EMBL/GenBank/DDBJ databases">
        <title>Sequencing the genomes of 1000 actinobacteria strains.</title>
        <authorList>
            <person name="Klenk H.-P."/>
        </authorList>
    </citation>
    <scope>NUCLEOTIDE SEQUENCE [LARGE SCALE GENOMIC DNA]</scope>
    <source>
        <strain evidence="1 2">DSM 45175</strain>
    </source>
</reference>
<dbReference type="InterPro" id="IPR011008">
    <property type="entry name" value="Dimeric_a/b-barrel"/>
</dbReference>
<dbReference type="GO" id="GO:0019301">
    <property type="term" value="P:rhamnose catabolic process"/>
    <property type="evidence" value="ECO:0007669"/>
    <property type="project" value="TreeGrafter"/>
</dbReference>
<dbReference type="InterPro" id="IPR008000">
    <property type="entry name" value="Rham/fucose_mutarotase"/>
</dbReference>
<evidence type="ECO:0000313" key="1">
    <source>
        <dbReference type="EMBL" id="RKR91056.1"/>
    </source>
</evidence>
<dbReference type="Gene3D" id="3.30.70.100">
    <property type="match status" value="1"/>
</dbReference>
<dbReference type="Proteomes" id="UP000277671">
    <property type="component" value="Unassembled WGS sequence"/>
</dbReference>
<organism evidence="1 2">
    <name type="scientific">Micromonospora pisi</name>
    <dbReference type="NCBI Taxonomy" id="589240"/>
    <lineage>
        <taxon>Bacteria</taxon>
        <taxon>Bacillati</taxon>
        <taxon>Actinomycetota</taxon>
        <taxon>Actinomycetes</taxon>
        <taxon>Micromonosporales</taxon>
        <taxon>Micromonosporaceae</taxon>
        <taxon>Micromonospora</taxon>
    </lineage>
</organism>
<protein>
    <submittedName>
        <fullName evidence="1">L-rhamnose mutarotase</fullName>
    </submittedName>
</protein>
<dbReference type="EMBL" id="RBKT01000001">
    <property type="protein sequence ID" value="RKR91056.1"/>
    <property type="molecule type" value="Genomic_DNA"/>
</dbReference>
<accession>A0A495JQ22</accession>
<dbReference type="PANTHER" id="PTHR34389:SF2">
    <property type="entry name" value="L-RHAMNOSE MUTAROTASE"/>
    <property type="match status" value="1"/>
</dbReference>
<dbReference type="OrthoDB" id="9799608at2"/>
<keyword evidence="2" id="KW-1185">Reference proteome</keyword>
<name>A0A495JQ22_9ACTN</name>
<proteinExistence type="predicted"/>
<sequence length="126" mass="14329">MRRVCFVLRVRPDRLTEYRARHAAVWPDMLAALRAAGWHDYSLHLHTDGLLVGHFRTEDLAASLAAMERTEVNARWQAEMAPFFEGLDGRRPDEGFTVLEEIFDLDAQLDALDSTERASASTQELS</sequence>
<comment type="caution">
    <text evidence="1">The sequence shown here is derived from an EMBL/GenBank/DDBJ whole genome shotgun (WGS) entry which is preliminary data.</text>
</comment>
<evidence type="ECO:0000313" key="2">
    <source>
        <dbReference type="Proteomes" id="UP000277671"/>
    </source>
</evidence>
<dbReference type="SUPFAM" id="SSF54909">
    <property type="entry name" value="Dimeric alpha+beta barrel"/>
    <property type="match status" value="1"/>
</dbReference>
<dbReference type="RefSeq" id="WP_121159220.1">
    <property type="nucleotide sequence ID" value="NZ_RBKT01000001.1"/>
</dbReference>